<dbReference type="InterPro" id="IPR017853">
    <property type="entry name" value="GH"/>
</dbReference>
<evidence type="ECO:0000259" key="5">
    <source>
        <dbReference type="Pfam" id="PF21365"/>
    </source>
</evidence>
<dbReference type="PANTHER" id="PTHR43863">
    <property type="entry name" value="HYDROLASE, PUTATIVE (AFU_ORTHOLOGUE AFUA_1G03140)-RELATED"/>
    <property type="match status" value="1"/>
</dbReference>
<evidence type="ECO:0000313" key="6">
    <source>
        <dbReference type="EMBL" id="MCP8937707.1"/>
    </source>
</evidence>
<organism evidence="6 7">
    <name type="scientific">Alsobacter ponti</name>
    <dbReference type="NCBI Taxonomy" id="2962936"/>
    <lineage>
        <taxon>Bacteria</taxon>
        <taxon>Pseudomonadati</taxon>
        <taxon>Pseudomonadota</taxon>
        <taxon>Alphaproteobacteria</taxon>
        <taxon>Hyphomicrobiales</taxon>
        <taxon>Alsobacteraceae</taxon>
        <taxon>Alsobacter</taxon>
    </lineage>
</organism>
<dbReference type="InterPro" id="IPR051816">
    <property type="entry name" value="Glycosyl_Hydrolase_31"/>
</dbReference>
<dbReference type="Gene3D" id="2.60.40.1180">
    <property type="entry name" value="Golgi alpha-mannosidase II"/>
    <property type="match status" value="1"/>
</dbReference>
<dbReference type="InterPro" id="IPR013780">
    <property type="entry name" value="Glyco_hydro_b"/>
</dbReference>
<dbReference type="RefSeq" id="WP_254738940.1">
    <property type="nucleotide sequence ID" value="NZ_JANCLU010000003.1"/>
</dbReference>
<evidence type="ECO:0000256" key="1">
    <source>
        <dbReference type="ARBA" id="ARBA00007806"/>
    </source>
</evidence>
<keyword evidence="7" id="KW-1185">Reference proteome</keyword>
<dbReference type="InterPro" id="IPR048395">
    <property type="entry name" value="Glyco_hydro_31_C"/>
</dbReference>
<sequence>MSAVLPLPEEPLWSRLPPLAVTGPATQLSASTISLPTTAGPLLATALADGVRLRLGPTDLPLYPILAGDPAEESATLAEDDAGVTLAWGGFRLTLGREPLTFALERDGRIVQRSATDGHFVREHRLPPFARREDGGWFVALDLAASEPVYGLGEKWGPLNKRGQFVRSLVFDALGVNGERAYKNTPFAWSPGAVSRSGWGVFVHTPATVTHAVGAPLWSQRSYGLAIDDAALDLFVLAGADGAALLRAYTDLTGRAPAPPYWSLGAILSKAYYRTADEILEAAREVRRRGMRCDTITFDGRAWQDTPTRFHFHFDPARYADPKPVFAELKALGFKVCVWEYPLVSRDGPLFAEMAAKGWLLRDRRTGEPYLYHFDPEPFGQVLTQLPVSGLVDFTQPDAYAFWRDAHRPLFELGVDMIKSDFGEQVDPDCVAANGDSGERLRNVYPLLYNACVDEAARLYCPTGAFLFGRAGWAGSQRYPVQWGGDPQADWEGMAASIRGGLCWGLSGGPFHASDVGGFYKDRRDPELYVRWTQAAIFISHLRFHGIGPREPWAYGPEAEAAVTLALEWRYRLLPYLWACVEEATRTGMPVQRAMPLAAPDDPAAWGFDEQFMCGPDLLVAACPRPGGEVEVYLPAGRWRRFPQGGEPIEGGCVLRLRLALDEMAVFARDGAAIPLGPAVRSTAETGFAPEVETVWRG</sequence>
<reference evidence="6 7" key="1">
    <citation type="submission" date="2022-07" db="EMBL/GenBank/DDBJ databases">
        <authorList>
            <person name="Li W.-J."/>
            <person name="Deng Q.-Q."/>
        </authorList>
    </citation>
    <scope>NUCLEOTIDE SEQUENCE [LARGE SCALE GENOMIC DNA]</scope>
    <source>
        <strain evidence="6 7">SYSU M60028</strain>
    </source>
</reference>
<accession>A0ABT1L887</accession>
<dbReference type="Pfam" id="PF01055">
    <property type="entry name" value="Glyco_hydro_31_2nd"/>
    <property type="match status" value="1"/>
</dbReference>
<dbReference type="CDD" id="cd06593">
    <property type="entry name" value="GH31_xylosidase_YicI"/>
    <property type="match status" value="1"/>
</dbReference>
<dbReference type="SUPFAM" id="SSF74650">
    <property type="entry name" value="Galactose mutarotase-like"/>
    <property type="match status" value="1"/>
</dbReference>
<feature type="domain" description="Glycoside hydrolase family 31 N-terminal" evidence="4">
    <location>
        <begin position="69"/>
        <end position="209"/>
    </location>
</feature>
<dbReference type="Pfam" id="PF13802">
    <property type="entry name" value="Gal_mutarotas_2"/>
    <property type="match status" value="1"/>
</dbReference>
<dbReference type="InterPro" id="IPR011013">
    <property type="entry name" value="Gal_mutarotase_sf_dom"/>
</dbReference>
<comment type="caution">
    <text evidence="6">The sequence shown here is derived from an EMBL/GenBank/DDBJ whole genome shotgun (WGS) entry which is preliminary data.</text>
</comment>
<evidence type="ECO:0000259" key="4">
    <source>
        <dbReference type="Pfam" id="PF13802"/>
    </source>
</evidence>
<comment type="similarity">
    <text evidence="1 2">Belongs to the glycosyl hydrolase 31 family.</text>
</comment>
<dbReference type="InterPro" id="IPR025887">
    <property type="entry name" value="Glyco_hydro_31_N_dom"/>
</dbReference>
<gene>
    <name evidence="6" type="ORF">NK718_04210</name>
</gene>
<feature type="domain" description="Glycosyl hydrolase family 31 C-terminal" evidence="5">
    <location>
        <begin position="588"/>
        <end position="674"/>
    </location>
</feature>
<dbReference type="Gene3D" id="2.60.40.1760">
    <property type="entry name" value="glycosyl hydrolase (family 31)"/>
    <property type="match status" value="1"/>
</dbReference>
<dbReference type="InterPro" id="IPR000322">
    <property type="entry name" value="Glyco_hydro_31_TIM"/>
</dbReference>
<dbReference type="EMBL" id="JANCLU010000003">
    <property type="protein sequence ID" value="MCP8937707.1"/>
    <property type="molecule type" value="Genomic_DNA"/>
</dbReference>
<evidence type="ECO:0000256" key="2">
    <source>
        <dbReference type="RuleBase" id="RU361185"/>
    </source>
</evidence>
<keyword evidence="2" id="KW-0326">Glycosidase</keyword>
<dbReference type="Proteomes" id="UP001205890">
    <property type="component" value="Unassembled WGS sequence"/>
</dbReference>
<evidence type="ECO:0008006" key="8">
    <source>
        <dbReference type="Google" id="ProtNLM"/>
    </source>
</evidence>
<name>A0ABT1L887_9HYPH</name>
<dbReference type="Pfam" id="PF21365">
    <property type="entry name" value="Glyco_hydro_31_3rd"/>
    <property type="match status" value="1"/>
</dbReference>
<dbReference type="Gene3D" id="3.20.20.80">
    <property type="entry name" value="Glycosidases"/>
    <property type="match status" value="1"/>
</dbReference>
<dbReference type="PANTHER" id="PTHR43863:SF2">
    <property type="entry name" value="MALTASE-GLUCOAMYLASE"/>
    <property type="match status" value="1"/>
</dbReference>
<dbReference type="CDD" id="cd14752">
    <property type="entry name" value="GH31_N"/>
    <property type="match status" value="1"/>
</dbReference>
<dbReference type="SUPFAM" id="SSF51445">
    <property type="entry name" value="(Trans)glycosidases"/>
    <property type="match status" value="1"/>
</dbReference>
<proteinExistence type="inferred from homology"/>
<protein>
    <recommendedName>
        <fullName evidence="8">Alpha-xylosidase</fullName>
    </recommendedName>
</protein>
<dbReference type="SUPFAM" id="SSF51011">
    <property type="entry name" value="Glycosyl hydrolase domain"/>
    <property type="match status" value="1"/>
</dbReference>
<evidence type="ECO:0000259" key="3">
    <source>
        <dbReference type="Pfam" id="PF01055"/>
    </source>
</evidence>
<evidence type="ECO:0000313" key="7">
    <source>
        <dbReference type="Proteomes" id="UP001205890"/>
    </source>
</evidence>
<keyword evidence="2" id="KW-0378">Hydrolase</keyword>
<feature type="domain" description="Glycoside hydrolase family 31 TIM barrel" evidence="3">
    <location>
        <begin position="257"/>
        <end position="578"/>
    </location>
</feature>